<feature type="compositionally biased region" description="Basic and acidic residues" evidence="1">
    <location>
        <begin position="221"/>
        <end position="234"/>
    </location>
</feature>
<feature type="region of interest" description="Disordered" evidence="1">
    <location>
        <begin position="348"/>
        <end position="436"/>
    </location>
</feature>
<sequence length="436" mass="44747">MSTNVSQPALPMLINLPKPPSNPGTPSEMPGTPTSTTTSLSALSTTAIKDGHRGAPLPPHGSHHRGHHSSPSTNSLEAERADRISRLAGLSSVSRPGGGNNNNNPSGGDSAQTTPTSSGFLPVQHGGGTAGGMNQYLTPAYFDARGQPVAATKMSTVGTASASAATTAMTAQEDEDMGDAAADGTTTTTDTGDEDLRSMDTFEEEGSASGYRDMEADPMEEDRSVGGFEDRMSDDGSASLVGFGEGAGSTVSGPIYHRRPIPGGFGSSSAGAMDRHIFGLDRRDSGLSSTAGDGVGGGRRETVVGRPQQQGLGVVPGGGGADTPVSPGAEREHRAALQLDGVVPDPVIPSAAGDVGDGWVDTSARGPVPVTSAIRETQQPGAHQQQPSAQYPGSTSREAAERIVRERLGEEKGSNVPAMESPKEDKLGKFYFEERQ</sequence>
<reference evidence="2" key="1">
    <citation type="submission" date="2022-07" db="EMBL/GenBank/DDBJ databases">
        <title>Fungi with potential for degradation of polypropylene.</title>
        <authorList>
            <person name="Gostincar C."/>
        </authorList>
    </citation>
    <scope>NUCLEOTIDE SEQUENCE</scope>
    <source>
        <strain evidence="2">EXF-13287</strain>
    </source>
</reference>
<organism evidence="2 3">
    <name type="scientific">Coniochaeta hoffmannii</name>
    <dbReference type="NCBI Taxonomy" id="91930"/>
    <lineage>
        <taxon>Eukaryota</taxon>
        <taxon>Fungi</taxon>
        <taxon>Dikarya</taxon>
        <taxon>Ascomycota</taxon>
        <taxon>Pezizomycotina</taxon>
        <taxon>Sordariomycetes</taxon>
        <taxon>Sordariomycetidae</taxon>
        <taxon>Coniochaetales</taxon>
        <taxon>Coniochaetaceae</taxon>
        <taxon>Coniochaeta</taxon>
    </lineage>
</organism>
<feature type="compositionally biased region" description="Low complexity" evidence="1">
    <location>
        <begin position="304"/>
        <end position="313"/>
    </location>
</feature>
<dbReference type="Proteomes" id="UP001174691">
    <property type="component" value="Unassembled WGS sequence"/>
</dbReference>
<gene>
    <name evidence="2" type="ORF">NKR19_g5389</name>
</gene>
<proteinExistence type="predicted"/>
<evidence type="ECO:0000313" key="2">
    <source>
        <dbReference type="EMBL" id="KAJ9150116.1"/>
    </source>
</evidence>
<dbReference type="AlphaFoldDB" id="A0AA38RHZ9"/>
<evidence type="ECO:0000313" key="3">
    <source>
        <dbReference type="Proteomes" id="UP001174691"/>
    </source>
</evidence>
<feature type="region of interest" description="Disordered" evidence="1">
    <location>
        <begin position="283"/>
        <end position="331"/>
    </location>
</feature>
<feature type="compositionally biased region" description="Low complexity" evidence="1">
    <location>
        <begin position="24"/>
        <end position="47"/>
    </location>
</feature>
<keyword evidence="2" id="KW-0238">DNA-binding</keyword>
<feature type="compositionally biased region" description="Basic and acidic residues" evidence="1">
    <location>
        <begin position="398"/>
        <end position="413"/>
    </location>
</feature>
<name>A0AA38RHZ9_9PEZI</name>
<accession>A0AA38RHZ9</accession>
<dbReference type="GO" id="GO:0003677">
    <property type="term" value="F:DNA binding"/>
    <property type="evidence" value="ECO:0007669"/>
    <property type="project" value="UniProtKB-KW"/>
</dbReference>
<feature type="compositionally biased region" description="Low complexity" evidence="1">
    <location>
        <begin position="91"/>
        <end position="110"/>
    </location>
</feature>
<feature type="region of interest" description="Disordered" evidence="1">
    <location>
        <begin position="166"/>
        <end position="255"/>
    </location>
</feature>
<dbReference type="EMBL" id="JANBVN010000074">
    <property type="protein sequence ID" value="KAJ9150116.1"/>
    <property type="molecule type" value="Genomic_DNA"/>
</dbReference>
<feature type="compositionally biased region" description="Basic and acidic residues" evidence="1">
    <location>
        <begin position="421"/>
        <end position="436"/>
    </location>
</feature>
<feature type="compositionally biased region" description="Low complexity" evidence="1">
    <location>
        <begin position="179"/>
        <end position="190"/>
    </location>
</feature>
<protein>
    <submittedName>
        <fullName evidence="2">Myb dna-binding domain containing protein</fullName>
    </submittedName>
</protein>
<keyword evidence="3" id="KW-1185">Reference proteome</keyword>
<comment type="caution">
    <text evidence="2">The sequence shown here is derived from an EMBL/GenBank/DDBJ whole genome shotgun (WGS) entry which is preliminary data.</text>
</comment>
<feature type="region of interest" description="Disordered" evidence="1">
    <location>
        <begin position="1"/>
        <end position="136"/>
    </location>
</feature>
<evidence type="ECO:0000256" key="1">
    <source>
        <dbReference type="SAM" id="MobiDB-lite"/>
    </source>
</evidence>
<feature type="compositionally biased region" description="Polar residues" evidence="1">
    <location>
        <begin position="374"/>
        <end position="397"/>
    </location>
</feature>